<feature type="compositionally biased region" description="Low complexity" evidence="1">
    <location>
        <begin position="334"/>
        <end position="344"/>
    </location>
</feature>
<dbReference type="Proteomes" id="UP000182257">
    <property type="component" value="Unassembled WGS sequence"/>
</dbReference>
<keyword evidence="2" id="KW-0732">Signal</keyword>
<evidence type="ECO:0000256" key="2">
    <source>
        <dbReference type="SAM" id="SignalP"/>
    </source>
</evidence>
<feature type="signal peptide" evidence="2">
    <location>
        <begin position="1"/>
        <end position="19"/>
    </location>
</feature>
<dbReference type="NCBIfam" id="TIGR03523">
    <property type="entry name" value="GldN"/>
    <property type="match status" value="1"/>
</dbReference>
<proteinExistence type="predicted"/>
<dbReference type="InterPro" id="IPR019847">
    <property type="entry name" value="Gliding_motility_assoc_GldN"/>
</dbReference>
<feature type="region of interest" description="Disordered" evidence="1">
    <location>
        <begin position="304"/>
        <end position="351"/>
    </location>
</feature>
<evidence type="ECO:0000313" key="4">
    <source>
        <dbReference type="Proteomes" id="UP000182257"/>
    </source>
</evidence>
<organism evidence="3 4">
    <name type="scientific">Xylanibacter ruminicola</name>
    <name type="common">Prevotella ruminicola</name>
    <dbReference type="NCBI Taxonomy" id="839"/>
    <lineage>
        <taxon>Bacteria</taxon>
        <taxon>Pseudomonadati</taxon>
        <taxon>Bacteroidota</taxon>
        <taxon>Bacteroidia</taxon>
        <taxon>Bacteroidales</taxon>
        <taxon>Prevotellaceae</taxon>
        <taxon>Xylanibacter</taxon>
    </lineage>
</organism>
<reference evidence="3 4" key="1">
    <citation type="submission" date="2016-10" db="EMBL/GenBank/DDBJ databases">
        <authorList>
            <person name="de Groot N.N."/>
        </authorList>
    </citation>
    <scope>NUCLEOTIDE SEQUENCE [LARGE SCALE GENOMIC DNA]</scope>
    <source>
        <strain evidence="3 4">D31d</strain>
    </source>
</reference>
<dbReference type="OrthoDB" id="1141916at2"/>
<dbReference type="AlphaFoldDB" id="A0A1H4FBM1"/>
<accession>A0A1H4FBM1</accession>
<dbReference type="Pfam" id="PF19841">
    <property type="entry name" value="GldN"/>
    <property type="match status" value="1"/>
</dbReference>
<dbReference type="RefSeq" id="WP_074762341.1">
    <property type="nucleotide sequence ID" value="NZ_FNRF01000008.1"/>
</dbReference>
<gene>
    <name evidence="3" type="ORF">SAMN05216462_3183</name>
</gene>
<evidence type="ECO:0000313" key="3">
    <source>
        <dbReference type="EMBL" id="SEA93872.1"/>
    </source>
</evidence>
<evidence type="ECO:0000256" key="1">
    <source>
        <dbReference type="SAM" id="MobiDB-lite"/>
    </source>
</evidence>
<protein>
    <submittedName>
        <fullName evidence="3">Gliding motility associated protien GldN</fullName>
    </submittedName>
</protein>
<dbReference type="EMBL" id="FNRF01000008">
    <property type="protein sequence ID" value="SEA93872.1"/>
    <property type="molecule type" value="Genomic_DNA"/>
</dbReference>
<name>A0A1H4FBM1_XYLRU</name>
<feature type="chain" id="PRO_5010263622" evidence="2">
    <location>
        <begin position="20"/>
        <end position="351"/>
    </location>
</feature>
<sequence>MKRLLFISTLALIVSAAVAQPPQRRAEQQAQQQAKQNAASSAMSMRAQISFPTAVEMPEEVVWRRDIYREISLEDDANGGLYYPVEPQGKQLNLFTYIFKLALNGYIPVYEYPTDGSDVFTDATKTDMKALLDNYHIYYEEKDGKIRVDNSDIPSAMVKKYYLKESAYYDQANSSFHIKVQALCPIMMDEFGGEATQYPLFWVKYSDLEPYLNRQTVMASSMNNAATVSMDDFFTLNMYRGKIYKTNNAQGKTLLQLCGGDEAKMTAEQKRIEAELEGFKKTIFGDPAKRDSLDSIAALKDSKADKKVKAAKNKPAATKGVKVAKQKSFKTEKSSGSSNSGARVSVRRQRH</sequence>